<dbReference type="SUPFAM" id="SSF52121">
    <property type="entry name" value="Lumazine synthase"/>
    <property type="match status" value="1"/>
</dbReference>
<dbReference type="AlphaFoldDB" id="A0A5C7IC09"/>
<keyword evidence="3" id="KW-0686">Riboflavin biosynthesis</keyword>
<evidence type="ECO:0000259" key="7">
    <source>
        <dbReference type="Pfam" id="PF13963"/>
    </source>
</evidence>
<accession>A0A5C7IC09</accession>
<keyword evidence="9" id="KW-1185">Reference proteome</keyword>
<dbReference type="Pfam" id="PF13952">
    <property type="entry name" value="DUF4216"/>
    <property type="match status" value="1"/>
</dbReference>
<dbReference type="Proteomes" id="UP000323000">
    <property type="component" value="Chromosome 3"/>
</dbReference>
<evidence type="ECO:0000313" key="8">
    <source>
        <dbReference type="EMBL" id="TXG66608.1"/>
    </source>
</evidence>
<dbReference type="Pfam" id="PF02992">
    <property type="entry name" value="Transposase_21"/>
    <property type="match status" value="1"/>
</dbReference>
<name>A0A5C7IC09_9ROSI</name>
<dbReference type="Pfam" id="PF13963">
    <property type="entry name" value="Transpos_assoc"/>
    <property type="match status" value="1"/>
</dbReference>
<dbReference type="Pfam" id="PF00885">
    <property type="entry name" value="DMRL_synthase"/>
    <property type="match status" value="1"/>
</dbReference>
<dbReference type="PANTHER" id="PTHR48258">
    <property type="entry name" value="DUF4218 DOMAIN-CONTAINING PROTEIN-RELATED"/>
    <property type="match status" value="1"/>
</dbReference>
<evidence type="ECO:0000256" key="3">
    <source>
        <dbReference type="ARBA" id="ARBA00022619"/>
    </source>
</evidence>
<feature type="domain" description="DUF4216" evidence="5">
    <location>
        <begin position="915"/>
        <end position="983"/>
    </location>
</feature>
<dbReference type="InterPro" id="IPR025452">
    <property type="entry name" value="DUF4218"/>
</dbReference>
<dbReference type="Pfam" id="PF13960">
    <property type="entry name" value="DUF4218"/>
    <property type="match status" value="1"/>
</dbReference>
<comment type="caution">
    <text evidence="8">The sequence shown here is derived from an EMBL/GenBank/DDBJ whole genome shotgun (WGS) entry which is preliminary data.</text>
</comment>
<dbReference type="InterPro" id="IPR002180">
    <property type="entry name" value="LS/RS"/>
</dbReference>
<dbReference type="GO" id="GO:0016740">
    <property type="term" value="F:transferase activity"/>
    <property type="evidence" value="ECO:0007669"/>
    <property type="project" value="UniProtKB-KW"/>
</dbReference>
<keyword evidence="4" id="KW-0808">Transferase</keyword>
<evidence type="ECO:0000259" key="6">
    <source>
        <dbReference type="Pfam" id="PF13960"/>
    </source>
</evidence>
<dbReference type="PANTHER" id="PTHR48258:SF9">
    <property type="entry name" value="OS01G0348150 PROTEIN"/>
    <property type="match status" value="1"/>
</dbReference>
<dbReference type="EMBL" id="VAHF01000003">
    <property type="protein sequence ID" value="TXG66608.1"/>
    <property type="molecule type" value="Genomic_DNA"/>
</dbReference>
<protein>
    <recommendedName>
        <fullName evidence="10">6,7-dimethyl-8-ribityllumazine synthase</fullName>
    </recommendedName>
</protein>
<evidence type="ECO:0000259" key="5">
    <source>
        <dbReference type="Pfam" id="PF13952"/>
    </source>
</evidence>
<comment type="pathway">
    <text evidence="1">Cofactor biosynthesis; riboflavin biosynthesis.</text>
</comment>
<proteinExistence type="inferred from homology"/>
<dbReference type="InterPro" id="IPR029480">
    <property type="entry name" value="Transpos_assoc"/>
</dbReference>
<evidence type="ECO:0000256" key="1">
    <source>
        <dbReference type="ARBA" id="ARBA00005104"/>
    </source>
</evidence>
<evidence type="ECO:0000256" key="2">
    <source>
        <dbReference type="ARBA" id="ARBA00007424"/>
    </source>
</evidence>
<feature type="domain" description="Transposase-associated" evidence="7">
    <location>
        <begin position="91"/>
        <end position="163"/>
    </location>
</feature>
<sequence length="1271" mass="146656">MMLSFLALLLMFGVFGCCLWSLGVVLFESSLTILKSMVLERLGKSQKYHAVLCIGAVIRGDTTHYDAVANSSASGILSAGLNSVNIIVMDKSWVTNDRLPREYTNGVDMFVSFAIDHTTNLEQMLCPCQGCLNLKFQTSTEIKYHLFSKGIDQRYQKWILHRESYPTIASTSGKTTYVEPPRYEEDANMVEMVHDAFEFCKEDPKSFQSLLEDAEKPLFPGCTKYTKLSALMKLYNLKGKYGWSNNSFSDLLSALTDMFPYGNEIPSSMYEAKKTMVALGLEYEKIHACLNDCILYGNEYKDLSSCPIYRESRWKEHRETNINSRRVPAKVLWYFPPIPRFKQMFQSSKIARDLTWHATRRERDGKLHHPADSPSWKLVDQMWPDFASETRNLWLAISVDAPLIEDLKTLWEVGVEVYDAQKQEKFNLCAVLLWTINDFPAYGNLSGCPIFWNKLVGSVTLRGKKRISGKRKAHVAPHVYWKKKSIFFDLEYWKDLHIRHILDVMHIEKNVCESIYGTLLNIPRKTKDGVNSRLDLKAMGLRKKLVPDMDKTRIYLPPACYTLSRAEKAIFCKTLANLKVPDGYCSNFRNLVNLEELKLQGLKSHDCHALMQQLLPLAIRSILPNHVRYAITRFCLFFNSLCSKVVNVSKLNQIQGDLVITLCLLEKYFPPSFFDMMVHLTVHLIREVRLCGPVYLRWMYPFERFMKTLKRYVRNRNRSEGCIAECYIAEEAIEFCTEYCSNVSTIGNPYEKNNNIQVGKPLSGGQNVVVDCGELLQAHLYVLYNTTKVQPYIDEHMTWLKLKYPHQSKRSKWLQDEHNHTLQWLHDKVASEIENQENVSTTLKWVAHGPRLNVVQYHGYNISNCRFHTYDRDSDRVTQNSEVIVVASTMQVASAKDNNPAFGEMSFYGVIKEIWELNYYMFSSLLFKCDWVDNRCGLRIDELGHTLVDLKRIWHKSDSFILASQAKQVFYVPDQVDPRWSVVCSTPQKDYKFLDVNDEVDNIMVHDPIIKVLPDVDKFDSSSEDNINYVRQDCEESTVDRIPYGPGQMHYLKGNYEVDKRMRKKLMQTLGVMFRTWRSTIFVKHVLPHKDDLPYLKNSPLGLEHIPKTKWENFVKIRLGPTFMGDEDILTSALESKEHDGRVRGMGKFVTPSNYFHTPNPQAQWNKEKKAFESRITYLEERMNAFLQISLLDKTHIESHVEAQSSNKTPMMSSPQMKAQDGDPLAMEKLAASQKMYPLVGEIRAFSKGQPCKMAIGSLENIVAIGTIIEM</sequence>
<feature type="domain" description="DUF4218" evidence="6">
    <location>
        <begin position="641"/>
        <end position="752"/>
    </location>
</feature>
<dbReference type="Gene3D" id="3.40.50.960">
    <property type="entry name" value="Lumazine/riboflavin synthase"/>
    <property type="match status" value="1"/>
</dbReference>
<comment type="similarity">
    <text evidence="2">Belongs to the DMRL synthase family.</text>
</comment>
<evidence type="ECO:0000256" key="4">
    <source>
        <dbReference type="ARBA" id="ARBA00022679"/>
    </source>
</evidence>
<organism evidence="8 9">
    <name type="scientific">Acer yangbiense</name>
    <dbReference type="NCBI Taxonomy" id="1000413"/>
    <lineage>
        <taxon>Eukaryota</taxon>
        <taxon>Viridiplantae</taxon>
        <taxon>Streptophyta</taxon>
        <taxon>Embryophyta</taxon>
        <taxon>Tracheophyta</taxon>
        <taxon>Spermatophyta</taxon>
        <taxon>Magnoliopsida</taxon>
        <taxon>eudicotyledons</taxon>
        <taxon>Gunneridae</taxon>
        <taxon>Pentapetalae</taxon>
        <taxon>rosids</taxon>
        <taxon>malvids</taxon>
        <taxon>Sapindales</taxon>
        <taxon>Sapindaceae</taxon>
        <taxon>Hippocastanoideae</taxon>
        <taxon>Acereae</taxon>
        <taxon>Acer</taxon>
    </lineage>
</organism>
<dbReference type="GO" id="GO:0009231">
    <property type="term" value="P:riboflavin biosynthetic process"/>
    <property type="evidence" value="ECO:0007669"/>
    <property type="project" value="UniProtKB-UniPathway"/>
</dbReference>
<evidence type="ECO:0008006" key="10">
    <source>
        <dbReference type="Google" id="ProtNLM"/>
    </source>
</evidence>
<dbReference type="InterPro" id="IPR025312">
    <property type="entry name" value="DUF4216"/>
</dbReference>
<dbReference type="InterPro" id="IPR004242">
    <property type="entry name" value="Transposase_21"/>
</dbReference>
<dbReference type="OrthoDB" id="1087172at2759"/>
<reference evidence="9" key="1">
    <citation type="journal article" date="2019" name="Gigascience">
        <title>De novo genome assembly of the endangered Acer yangbiense, a plant species with extremely small populations endemic to Yunnan Province, China.</title>
        <authorList>
            <person name="Yang J."/>
            <person name="Wariss H.M."/>
            <person name="Tao L."/>
            <person name="Zhang R."/>
            <person name="Yun Q."/>
            <person name="Hollingsworth P."/>
            <person name="Dao Z."/>
            <person name="Luo G."/>
            <person name="Guo H."/>
            <person name="Ma Y."/>
            <person name="Sun W."/>
        </authorList>
    </citation>
    <scope>NUCLEOTIDE SEQUENCE [LARGE SCALE GENOMIC DNA]</scope>
    <source>
        <strain evidence="9">cv. Malutang</strain>
    </source>
</reference>
<gene>
    <name evidence="8" type="ORF">EZV62_007883</name>
</gene>
<dbReference type="GO" id="GO:0009349">
    <property type="term" value="C:riboflavin synthase complex"/>
    <property type="evidence" value="ECO:0007669"/>
    <property type="project" value="InterPro"/>
</dbReference>
<dbReference type="InterPro" id="IPR036467">
    <property type="entry name" value="LS/RS_sf"/>
</dbReference>
<dbReference type="UniPathway" id="UPA00275"/>
<evidence type="ECO:0000313" key="9">
    <source>
        <dbReference type="Proteomes" id="UP000323000"/>
    </source>
</evidence>